<proteinExistence type="predicted"/>
<evidence type="ECO:0000256" key="1">
    <source>
        <dbReference type="SAM" id="MobiDB-lite"/>
    </source>
</evidence>
<accession>A9RE98</accession>
<dbReference type="RefSeq" id="XP_024399758.1">
    <property type="nucleotide sequence ID" value="XM_024543990.2"/>
</dbReference>
<evidence type="ECO:0000313" key="4">
    <source>
        <dbReference type="Proteomes" id="UP000006727"/>
    </source>
</evidence>
<reference evidence="3" key="3">
    <citation type="submission" date="2020-12" db="UniProtKB">
        <authorList>
            <consortium name="EnsemblPlants"/>
        </authorList>
    </citation>
    <scope>IDENTIFICATION</scope>
</reference>
<dbReference type="HOGENOM" id="CLU_1216491_0_0_1"/>
<reference evidence="2 4" key="2">
    <citation type="journal article" date="2018" name="Plant J.">
        <title>The Physcomitrella patens chromosome-scale assembly reveals moss genome structure and evolution.</title>
        <authorList>
            <person name="Lang D."/>
            <person name="Ullrich K.K."/>
            <person name="Murat F."/>
            <person name="Fuchs J."/>
            <person name="Jenkins J."/>
            <person name="Haas F.B."/>
            <person name="Piednoel M."/>
            <person name="Gundlach H."/>
            <person name="Van Bel M."/>
            <person name="Meyberg R."/>
            <person name="Vives C."/>
            <person name="Morata J."/>
            <person name="Symeonidi A."/>
            <person name="Hiss M."/>
            <person name="Muchero W."/>
            <person name="Kamisugi Y."/>
            <person name="Saleh O."/>
            <person name="Blanc G."/>
            <person name="Decker E.L."/>
            <person name="van Gessel N."/>
            <person name="Grimwood J."/>
            <person name="Hayes R.D."/>
            <person name="Graham S.W."/>
            <person name="Gunter L.E."/>
            <person name="McDaniel S.F."/>
            <person name="Hoernstein S.N.W."/>
            <person name="Larsson A."/>
            <person name="Li F.W."/>
            <person name="Perroud P.F."/>
            <person name="Phillips J."/>
            <person name="Ranjan P."/>
            <person name="Rokshar D.S."/>
            <person name="Rothfels C.J."/>
            <person name="Schneider L."/>
            <person name="Shu S."/>
            <person name="Stevenson D.W."/>
            <person name="Thummler F."/>
            <person name="Tillich M."/>
            <person name="Villarreal Aguilar J.C."/>
            <person name="Widiez T."/>
            <person name="Wong G.K."/>
            <person name="Wymore A."/>
            <person name="Zhang Y."/>
            <person name="Zimmer A.D."/>
            <person name="Quatrano R.S."/>
            <person name="Mayer K.F.X."/>
            <person name="Goodstein D."/>
            <person name="Casacuberta J.M."/>
            <person name="Vandepoele K."/>
            <person name="Reski R."/>
            <person name="Cuming A.C."/>
            <person name="Tuskan G.A."/>
            <person name="Maumus F."/>
            <person name="Salse J."/>
            <person name="Schmutz J."/>
            <person name="Rensing S.A."/>
        </authorList>
    </citation>
    <scope>NUCLEOTIDE SEQUENCE [LARGE SCALE GENOMIC DNA]</scope>
    <source>
        <strain evidence="3 4">cv. Gransden 2004</strain>
    </source>
</reference>
<dbReference type="PaxDb" id="3218-PP1S4_166V6.1"/>
<evidence type="ECO:0000313" key="2">
    <source>
        <dbReference type="EMBL" id="PNR38230.1"/>
    </source>
</evidence>
<dbReference type="Gramene" id="Pp3c16_22280V3.1">
    <property type="protein sequence ID" value="Pp3c16_22280V3.1"/>
    <property type="gene ID" value="Pp3c16_22280"/>
</dbReference>
<dbReference type="Proteomes" id="UP000006727">
    <property type="component" value="Chromosome 16"/>
</dbReference>
<dbReference type="EMBL" id="ABEU02000016">
    <property type="protein sequence ID" value="PNR38230.1"/>
    <property type="molecule type" value="Genomic_DNA"/>
</dbReference>
<dbReference type="EnsemblPlants" id="Pp3c16_22280V3.2">
    <property type="protein sequence ID" value="Pp3c16_22280V3.2"/>
    <property type="gene ID" value="Pp3c16_22280"/>
</dbReference>
<keyword evidence="4" id="KW-1185">Reference proteome</keyword>
<dbReference type="Gramene" id="Pp3c16_22280V3.2">
    <property type="protein sequence ID" value="Pp3c16_22280V3.2"/>
    <property type="gene ID" value="Pp3c16_22280"/>
</dbReference>
<name>A9RE98_PHYPA</name>
<organism evidence="2">
    <name type="scientific">Physcomitrium patens</name>
    <name type="common">Spreading-leaved earth moss</name>
    <name type="synonym">Physcomitrella patens</name>
    <dbReference type="NCBI Taxonomy" id="3218"/>
    <lineage>
        <taxon>Eukaryota</taxon>
        <taxon>Viridiplantae</taxon>
        <taxon>Streptophyta</taxon>
        <taxon>Embryophyta</taxon>
        <taxon>Bryophyta</taxon>
        <taxon>Bryophytina</taxon>
        <taxon>Bryopsida</taxon>
        <taxon>Funariidae</taxon>
        <taxon>Funariales</taxon>
        <taxon>Funariaceae</taxon>
        <taxon>Physcomitrium</taxon>
    </lineage>
</organism>
<dbReference type="GeneID" id="112293958"/>
<sequence length="228" mass="25893">MPDPAGHERTDNRTQAVCKYANFDTSNPAKKPCANCPQGKGHLEFNRQRCPYESSWVEEKLAAGNSITNTKSLPSSSKGKRHEGSTLVNDGKEHENPSEHLYQKMTSMSLGKREKTDISIEEHLKNKRLKPFEELQATENCHIPGMIMDNSMGICIEPTDRSLFYSDPTPMGIENDRRVSSLRVAVPGFEIDIQKDRVRPSQLKIYNKLDPREMELMTTEMDIEEDGH</sequence>
<dbReference type="KEGG" id="ppp:112293958"/>
<feature type="region of interest" description="Disordered" evidence="1">
    <location>
        <begin position="67"/>
        <end position="96"/>
    </location>
</feature>
<dbReference type="AlphaFoldDB" id="A9RE98"/>
<reference evidence="2 4" key="1">
    <citation type="journal article" date="2008" name="Science">
        <title>The Physcomitrella genome reveals evolutionary insights into the conquest of land by plants.</title>
        <authorList>
            <person name="Rensing S."/>
            <person name="Lang D."/>
            <person name="Zimmer A."/>
            <person name="Terry A."/>
            <person name="Salamov A."/>
            <person name="Shapiro H."/>
            <person name="Nishiyama T."/>
            <person name="Perroud P.-F."/>
            <person name="Lindquist E."/>
            <person name="Kamisugi Y."/>
            <person name="Tanahashi T."/>
            <person name="Sakakibara K."/>
            <person name="Fujita T."/>
            <person name="Oishi K."/>
            <person name="Shin-I T."/>
            <person name="Kuroki Y."/>
            <person name="Toyoda A."/>
            <person name="Suzuki Y."/>
            <person name="Hashimoto A."/>
            <person name="Yamaguchi K."/>
            <person name="Sugano A."/>
            <person name="Kohara Y."/>
            <person name="Fujiyama A."/>
            <person name="Anterola A."/>
            <person name="Aoki S."/>
            <person name="Ashton N."/>
            <person name="Barbazuk W.B."/>
            <person name="Barker E."/>
            <person name="Bennetzen J."/>
            <person name="Bezanilla M."/>
            <person name="Blankenship R."/>
            <person name="Cho S.H."/>
            <person name="Dutcher S."/>
            <person name="Estelle M."/>
            <person name="Fawcett J.A."/>
            <person name="Gundlach H."/>
            <person name="Hanada K."/>
            <person name="Heyl A."/>
            <person name="Hicks K.A."/>
            <person name="Hugh J."/>
            <person name="Lohr M."/>
            <person name="Mayer K."/>
            <person name="Melkozernov A."/>
            <person name="Murata T."/>
            <person name="Nelson D."/>
            <person name="Pils B."/>
            <person name="Prigge M."/>
            <person name="Reiss B."/>
            <person name="Renner T."/>
            <person name="Rombauts S."/>
            <person name="Rushton P."/>
            <person name="Sanderfoot A."/>
            <person name="Schween G."/>
            <person name="Shiu S.-H."/>
            <person name="Stueber K."/>
            <person name="Theodoulou F.L."/>
            <person name="Tu H."/>
            <person name="Van de Peer Y."/>
            <person name="Verrier P.J."/>
            <person name="Waters E."/>
            <person name="Wood A."/>
            <person name="Yang L."/>
            <person name="Cove D."/>
            <person name="Cuming A."/>
            <person name="Hasebe M."/>
            <person name="Lucas S."/>
            <person name="Mishler D.B."/>
            <person name="Reski R."/>
            <person name="Grigoriev I."/>
            <person name="Quatrano R.S."/>
            <person name="Boore J.L."/>
        </authorList>
    </citation>
    <scope>NUCLEOTIDE SEQUENCE [LARGE SCALE GENOMIC DNA]</scope>
    <source>
        <strain evidence="3 4">cv. Gransden 2004</strain>
    </source>
</reference>
<protein>
    <submittedName>
        <fullName evidence="2 3">Uncharacterized protein</fullName>
    </submittedName>
</protein>
<dbReference type="EnsemblPlants" id="Pp3c16_22280V3.1">
    <property type="protein sequence ID" value="Pp3c16_22280V3.1"/>
    <property type="gene ID" value="Pp3c16_22280"/>
</dbReference>
<gene>
    <name evidence="3" type="primary">LOC112293958</name>
    <name evidence="2" type="ORF">PHYPA_021341</name>
</gene>
<feature type="compositionally biased region" description="Polar residues" evidence="1">
    <location>
        <begin position="67"/>
        <end position="77"/>
    </location>
</feature>
<evidence type="ECO:0000313" key="3">
    <source>
        <dbReference type="EnsemblPlants" id="Pp3c16_22280V3.1"/>
    </source>
</evidence>